<organism evidence="2 3">
    <name type="scientific">Solirubrobacter pauli</name>
    <dbReference type="NCBI Taxonomy" id="166793"/>
    <lineage>
        <taxon>Bacteria</taxon>
        <taxon>Bacillati</taxon>
        <taxon>Actinomycetota</taxon>
        <taxon>Thermoleophilia</taxon>
        <taxon>Solirubrobacterales</taxon>
        <taxon>Solirubrobacteraceae</taxon>
        <taxon>Solirubrobacter</taxon>
    </lineage>
</organism>
<evidence type="ECO:0000256" key="1">
    <source>
        <dbReference type="SAM" id="Phobius"/>
    </source>
</evidence>
<evidence type="ECO:0000313" key="3">
    <source>
        <dbReference type="Proteomes" id="UP000278962"/>
    </source>
</evidence>
<dbReference type="RefSeq" id="WP_121247689.1">
    <property type="nucleotide sequence ID" value="NZ_RBIL01000001.1"/>
</dbReference>
<gene>
    <name evidence="2" type="ORF">C8N24_0520</name>
</gene>
<evidence type="ECO:0000313" key="2">
    <source>
        <dbReference type="EMBL" id="RKQ90707.1"/>
    </source>
</evidence>
<dbReference type="EMBL" id="RBIL01000001">
    <property type="protein sequence ID" value="RKQ90707.1"/>
    <property type="molecule type" value="Genomic_DNA"/>
</dbReference>
<keyword evidence="1" id="KW-1133">Transmembrane helix</keyword>
<comment type="caution">
    <text evidence="2">The sequence shown here is derived from an EMBL/GenBank/DDBJ whole genome shotgun (WGS) entry which is preliminary data.</text>
</comment>
<dbReference type="OrthoDB" id="3296935at2"/>
<dbReference type="Proteomes" id="UP000278962">
    <property type="component" value="Unassembled WGS sequence"/>
</dbReference>
<keyword evidence="1" id="KW-0812">Transmembrane</keyword>
<reference evidence="2 3" key="1">
    <citation type="submission" date="2018-10" db="EMBL/GenBank/DDBJ databases">
        <title>Genomic Encyclopedia of Archaeal and Bacterial Type Strains, Phase II (KMG-II): from individual species to whole genera.</title>
        <authorList>
            <person name="Goeker M."/>
        </authorList>
    </citation>
    <scope>NUCLEOTIDE SEQUENCE [LARGE SCALE GENOMIC DNA]</scope>
    <source>
        <strain evidence="2 3">DSM 14954</strain>
    </source>
</reference>
<feature type="transmembrane region" description="Helical" evidence="1">
    <location>
        <begin position="65"/>
        <end position="83"/>
    </location>
</feature>
<name>A0A660L6Q4_9ACTN</name>
<protein>
    <submittedName>
        <fullName evidence="2">Uncharacterized protein</fullName>
    </submittedName>
</protein>
<keyword evidence="1" id="KW-0472">Membrane</keyword>
<feature type="transmembrane region" description="Helical" evidence="1">
    <location>
        <begin position="34"/>
        <end position="53"/>
    </location>
</feature>
<proteinExistence type="predicted"/>
<keyword evidence="3" id="KW-1185">Reference proteome</keyword>
<dbReference type="AlphaFoldDB" id="A0A660L6Q4"/>
<accession>A0A660L6Q4</accession>
<sequence length="89" mass="10114">MPCLIALFALISPRLALFFVLLFSNWIDRAFDGWVVPVLGFFLLPWTTLAYVVMYSVGTREVLGFEWFIVGLAFLVDLGSYFGGKRARD</sequence>